<proteinExistence type="inferred from homology"/>
<evidence type="ECO:0000313" key="2">
    <source>
        <dbReference type="EMBL" id="RUM95620.1"/>
    </source>
</evidence>
<reference evidence="2 3" key="1">
    <citation type="submission" date="2018-11" db="EMBL/GenBank/DDBJ databases">
        <title>Pseudaminobacter arsenicus sp. nov., an arsenic-resistant bacterium isolated from arsenic-rich aquifers.</title>
        <authorList>
            <person name="Mu Y."/>
        </authorList>
    </citation>
    <scope>NUCLEOTIDE SEQUENCE [LARGE SCALE GENOMIC DNA]</scope>
    <source>
        <strain evidence="2 3">CB3</strain>
    </source>
</reference>
<sequence length="222" mass="24249">MSSNKPRIVLFHATPVAMDPIKTAMAELWPQAEPVNLLDDGLTIDRAKEGPEMSEELIDRFVDFGRYARRIGADGILITCSAFGPAIDRMAAELPLPVLKPNEAMFRDAIASGKRIGMLATFAPAVSTMEEEFRQFTQEAGASATLETIVVPDAIDALRKGDAATHNRLVAEFAPRLTEHDAIMLAHFSTSRAAEDVRRAVERPVFTAPEAAVMRMKTLVEG</sequence>
<evidence type="ECO:0000313" key="3">
    <source>
        <dbReference type="Proteomes" id="UP000281647"/>
    </source>
</evidence>
<dbReference type="InterPro" id="IPR053714">
    <property type="entry name" value="Iso_Racemase_Enz_sf"/>
</dbReference>
<accession>A0A432V0D3</accession>
<comment type="similarity">
    <text evidence="1">Belongs to the HyuE racemase family.</text>
</comment>
<dbReference type="GO" id="GO:0047661">
    <property type="term" value="F:amino-acid racemase activity"/>
    <property type="evidence" value="ECO:0007669"/>
    <property type="project" value="InterPro"/>
</dbReference>
<dbReference type="EMBL" id="RKST01000035">
    <property type="protein sequence ID" value="RUM95620.1"/>
    <property type="molecule type" value="Genomic_DNA"/>
</dbReference>
<dbReference type="RefSeq" id="WP_128628539.1">
    <property type="nucleotide sequence ID" value="NZ_RKST01000035.1"/>
</dbReference>
<organism evidence="2 3">
    <name type="scientific">Borborobacter arsenicus</name>
    <dbReference type="NCBI Taxonomy" id="1851146"/>
    <lineage>
        <taxon>Bacteria</taxon>
        <taxon>Pseudomonadati</taxon>
        <taxon>Pseudomonadota</taxon>
        <taxon>Alphaproteobacteria</taxon>
        <taxon>Hyphomicrobiales</taxon>
        <taxon>Phyllobacteriaceae</taxon>
        <taxon>Borborobacter</taxon>
    </lineage>
</organism>
<comment type="caution">
    <text evidence="2">The sequence shown here is derived from an EMBL/GenBank/DDBJ whole genome shotgun (WGS) entry which is preliminary data.</text>
</comment>
<dbReference type="Proteomes" id="UP000281647">
    <property type="component" value="Unassembled WGS sequence"/>
</dbReference>
<dbReference type="AlphaFoldDB" id="A0A432V0D3"/>
<gene>
    <name evidence="2" type="ORF">EET67_22300</name>
</gene>
<dbReference type="OrthoDB" id="978447at2"/>
<name>A0A432V0D3_9HYPH</name>
<evidence type="ECO:0000256" key="1">
    <source>
        <dbReference type="ARBA" id="ARBA00038414"/>
    </source>
</evidence>
<keyword evidence="3" id="KW-1185">Reference proteome</keyword>
<dbReference type="Gene3D" id="3.40.50.12500">
    <property type="match status" value="1"/>
</dbReference>
<protein>
    <submittedName>
        <fullName evidence="2">Arylsulfatase</fullName>
    </submittedName>
</protein>
<dbReference type="Pfam" id="PF01177">
    <property type="entry name" value="Asp_Glu_race"/>
    <property type="match status" value="1"/>
</dbReference>
<dbReference type="InterPro" id="IPR015942">
    <property type="entry name" value="Asp/Glu/hydantoin_racemase"/>
</dbReference>